<dbReference type="OrthoDB" id="5492768at2759"/>
<evidence type="ECO:0000313" key="3">
    <source>
        <dbReference type="Proteomes" id="UP000800235"/>
    </source>
</evidence>
<organism evidence="2 3">
    <name type="scientific">Tothia fuscella</name>
    <dbReference type="NCBI Taxonomy" id="1048955"/>
    <lineage>
        <taxon>Eukaryota</taxon>
        <taxon>Fungi</taxon>
        <taxon>Dikarya</taxon>
        <taxon>Ascomycota</taxon>
        <taxon>Pezizomycotina</taxon>
        <taxon>Dothideomycetes</taxon>
        <taxon>Pleosporomycetidae</taxon>
        <taxon>Venturiales</taxon>
        <taxon>Cylindrosympodiaceae</taxon>
        <taxon>Tothia</taxon>
    </lineage>
</organism>
<evidence type="ECO:0008006" key="4">
    <source>
        <dbReference type="Google" id="ProtNLM"/>
    </source>
</evidence>
<comment type="caution">
    <text evidence="2">The sequence shown here is derived from an EMBL/GenBank/DDBJ whole genome shotgun (WGS) entry which is preliminary data.</text>
</comment>
<name>A0A9P4NTQ7_9PEZI</name>
<protein>
    <recommendedName>
        <fullName evidence="4">ABM domain-containing protein</fullName>
    </recommendedName>
</protein>
<dbReference type="AlphaFoldDB" id="A0A9P4NTQ7"/>
<dbReference type="InterPro" id="IPR011008">
    <property type="entry name" value="Dimeric_a/b-barrel"/>
</dbReference>
<gene>
    <name evidence="2" type="ORF">EJ08DRAFT_191644</name>
</gene>
<evidence type="ECO:0000313" key="2">
    <source>
        <dbReference type="EMBL" id="KAF2431208.1"/>
    </source>
</evidence>
<feature type="region of interest" description="Disordered" evidence="1">
    <location>
        <begin position="41"/>
        <end position="76"/>
    </location>
</feature>
<reference evidence="2" key="1">
    <citation type="journal article" date="2020" name="Stud. Mycol.">
        <title>101 Dothideomycetes genomes: a test case for predicting lifestyles and emergence of pathogens.</title>
        <authorList>
            <person name="Haridas S."/>
            <person name="Albert R."/>
            <person name="Binder M."/>
            <person name="Bloem J."/>
            <person name="Labutti K."/>
            <person name="Salamov A."/>
            <person name="Andreopoulos B."/>
            <person name="Baker S."/>
            <person name="Barry K."/>
            <person name="Bills G."/>
            <person name="Bluhm B."/>
            <person name="Cannon C."/>
            <person name="Castanera R."/>
            <person name="Culley D."/>
            <person name="Daum C."/>
            <person name="Ezra D."/>
            <person name="Gonzalez J."/>
            <person name="Henrissat B."/>
            <person name="Kuo A."/>
            <person name="Liang C."/>
            <person name="Lipzen A."/>
            <person name="Lutzoni F."/>
            <person name="Magnuson J."/>
            <person name="Mondo S."/>
            <person name="Nolan M."/>
            <person name="Ohm R."/>
            <person name="Pangilinan J."/>
            <person name="Park H.-J."/>
            <person name="Ramirez L."/>
            <person name="Alfaro M."/>
            <person name="Sun H."/>
            <person name="Tritt A."/>
            <person name="Yoshinaga Y."/>
            <person name="Zwiers L.-H."/>
            <person name="Turgeon B."/>
            <person name="Goodwin S."/>
            <person name="Spatafora J."/>
            <person name="Crous P."/>
            <person name="Grigoriev I."/>
        </authorList>
    </citation>
    <scope>NUCLEOTIDE SEQUENCE</scope>
    <source>
        <strain evidence="2">CBS 130266</strain>
    </source>
</reference>
<accession>A0A9P4NTQ7</accession>
<dbReference type="EMBL" id="MU007033">
    <property type="protein sequence ID" value="KAF2431208.1"/>
    <property type="molecule type" value="Genomic_DNA"/>
</dbReference>
<dbReference type="Proteomes" id="UP000800235">
    <property type="component" value="Unassembled WGS sequence"/>
</dbReference>
<evidence type="ECO:0000256" key="1">
    <source>
        <dbReference type="SAM" id="MobiDB-lite"/>
    </source>
</evidence>
<keyword evidence="3" id="KW-1185">Reference proteome</keyword>
<sequence>MATWPVTYPDNVKEEGRLTKVFVVPLNKFDDFKKTALETHSKSARQVLQGKTIDDGNSGDALEESVLDTSSQKSEPSMVVLIDSPPNDDSTTPTDVNKSNAIAYSILAPTSYTTTPKAGYYLINVMRVKKAKQPALAAALDAYLRGVFHCGEFEPVFHHNFLSREDPEIYVNVQGWPSREAGREYWTSKIHTNFFPAVVEMLSMDGSWEVELK</sequence>
<dbReference type="SUPFAM" id="SSF54909">
    <property type="entry name" value="Dimeric alpha+beta barrel"/>
    <property type="match status" value="1"/>
</dbReference>
<proteinExistence type="predicted"/>